<proteinExistence type="inferred from homology"/>
<dbReference type="GO" id="GO:0046677">
    <property type="term" value="P:response to antibiotic"/>
    <property type="evidence" value="ECO:0007669"/>
    <property type="project" value="UniProtKB-UniRule"/>
</dbReference>
<evidence type="ECO:0000256" key="2">
    <source>
        <dbReference type="ARBA" id="ARBA00012865"/>
    </source>
</evidence>
<accession>A0A449DBP2</accession>
<feature type="region of interest" description="Disordered" evidence="6">
    <location>
        <begin position="34"/>
        <end position="64"/>
    </location>
</feature>
<feature type="compositionally biased region" description="Low complexity" evidence="6">
    <location>
        <begin position="49"/>
        <end position="64"/>
    </location>
</feature>
<comment type="similarity">
    <text evidence="1 5">Belongs to the class-A beta-lactamase family.</text>
</comment>
<dbReference type="PANTHER" id="PTHR35333:SF3">
    <property type="entry name" value="BETA-LACTAMASE-TYPE TRANSPEPTIDASE FOLD CONTAINING PROTEIN"/>
    <property type="match status" value="1"/>
</dbReference>
<feature type="signal peptide" evidence="7">
    <location>
        <begin position="1"/>
        <end position="19"/>
    </location>
</feature>
<dbReference type="PANTHER" id="PTHR35333">
    <property type="entry name" value="BETA-LACTAMASE"/>
    <property type="match status" value="1"/>
</dbReference>
<dbReference type="Pfam" id="PF13354">
    <property type="entry name" value="Beta-lactamase2"/>
    <property type="match status" value="1"/>
</dbReference>
<dbReference type="RefSeq" id="WP_190247374.1">
    <property type="nucleotide sequence ID" value="NZ_CAACXN010000016.1"/>
</dbReference>
<evidence type="ECO:0000256" key="7">
    <source>
        <dbReference type="SAM" id="SignalP"/>
    </source>
</evidence>
<feature type="chain" id="PRO_5038437569" description="Beta-lactamase" evidence="7">
    <location>
        <begin position="20"/>
        <end position="324"/>
    </location>
</feature>
<dbReference type="InterPro" id="IPR023650">
    <property type="entry name" value="Beta-lactam_class-A_AS"/>
</dbReference>
<dbReference type="InterPro" id="IPR012338">
    <property type="entry name" value="Beta-lactam/transpept-like"/>
</dbReference>
<feature type="domain" description="Beta-lactamase class A catalytic" evidence="8">
    <location>
        <begin position="83"/>
        <end position="297"/>
    </location>
</feature>
<sequence length="324" mass="33565">MTKSLTPRTRMLRAAAALACTTGLTLVAGCQEGGAATSADGADPTASSTPVTPTDTGDPTAADPAEADSAFTQLEDDFDARVGVYAVDLDTGRELAWRGDERFAYASTIKALASAALLDEVGTDGLSKRVAISEDDIVSHSPVTETKVGGTMTLAELCEAAMTQSDNGAANLIFTELGGPAALDERLNDLGDTGTTVSRTEPGLNEAKPGDPRDTTTPRASAGNLREYVFGGALEDDEATTLTDWMKATQTGDTLIRAELPEEWTVGDKSGTGYYGSRADLGIVWPGDGGPIIISVLSAKDEKDAEADDRLISGAAAIAVEQIR</sequence>
<dbReference type="InterPro" id="IPR000871">
    <property type="entry name" value="Beta-lactam_class-A"/>
</dbReference>
<evidence type="ECO:0000256" key="3">
    <source>
        <dbReference type="ARBA" id="ARBA00022801"/>
    </source>
</evidence>
<evidence type="ECO:0000256" key="1">
    <source>
        <dbReference type="ARBA" id="ARBA00009009"/>
    </source>
</evidence>
<evidence type="ECO:0000256" key="5">
    <source>
        <dbReference type="RuleBase" id="RU361140"/>
    </source>
</evidence>
<dbReference type="PROSITE" id="PS51257">
    <property type="entry name" value="PROKAR_LIPOPROTEIN"/>
    <property type="match status" value="1"/>
</dbReference>
<dbReference type="AlphaFoldDB" id="A0A449DBP2"/>
<keyword evidence="4 5" id="KW-0046">Antibiotic resistance</keyword>
<organism evidence="9 10">
    <name type="scientific">Brevibacterium casei</name>
    <dbReference type="NCBI Taxonomy" id="33889"/>
    <lineage>
        <taxon>Bacteria</taxon>
        <taxon>Bacillati</taxon>
        <taxon>Actinomycetota</taxon>
        <taxon>Actinomycetes</taxon>
        <taxon>Micrococcales</taxon>
        <taxon>Brevibacteriaceae</taxon>
        <taxon>Brevibacterium</taxon>
    </lineage>
</organism>
<evidence type="ECO:0000313" key="9">
    <source>
        <dbReference type="EMBL" id="VEW14960.1"/>
    </source>
</evidence>
<name>A0A449DBP2_9MICO</name>
<reference evidence="9 10" key="1">
    <citation type="submission" date="2019-02" db="EMBL/GenBank/DDBJ databases">
        <authorList>
            <consortium name="Pathogen Informatics"/>
        </authorList>
    </citation>
    <scope>NUCLEOTIDE SEQUENCE [LARGE SCALE GENOMIC DNA]</scope>
    <source>
        <strain evidence="9 10">3012STDY7078520</strain>
    </source>
</reference>
<feature type="region of interest" description="Disordered" evidence="6">
    <location>
        <begin position="190"/>
        <end position="220"/>
    </location>
</feature>
<dbReference type="GO" id="GO:0030655">
    <property type="term" value="P:beta-lactam antibiotic catabolic process"/>
    <property type="evidence" value="ECO:0007669"/>
    <property type="project" value="InterPro"/>
</dbReference>
<dbReference type="EC" id="3.5.2.6" evidence="2 5"/>
<comment type="catalytic activity">
    <reaction evidence="5">
        <text>a beta-lactam + H2O = a substituted beta-amino acid</text>
        <dbReference type="Rhea" id="RHEA:20401"/>
        <dbReference type="ChEBI" id="CHEBI:15377"/>
        <dbReference type="ChEBI" id="CHEBI:35627"/>
        <dbReference type="ChEBI" id="CHEBI:140347"/>
        <dbReference type="EC" id="3.5.2.6"/>
    </reaction>
</comment>
<gene>
    <name evidence="9" type="primary">penPC</name>
    <name evidence="9" type="ORF">NCTC12391_03111</name>
</gene>
<keyword evidence="7" id="KW-0732">Signal</keyword>
<keyword evidence="3 5" id="KW-0378">Hydrolase</keyword>
<protein>
    <recommendedName>
        <fullName evidence="2 5">Beta-lactamase</fullName>
        <ecNumber evidence="2 5">3.5.2.6</ecNumber>
    </recommendedName>
</protein>
<dbReference type="NCBIfam" id="NF033103">
    <property type="entry name" value="bla_class_A"/>
    <property type="match status" value="1"/>
</dbReference>
<evidence type="ECO:0000259" key="8">
    <source>
        <dbReference type="Pfam" id="PF13354"/>
    </source>
</evidence>
<evidence type="ECO:0000256" key="6">
    <source>
        <dbReference type="SAM" id="MobiDB-lite"/>
    </source>
</evidence>
<dbReference type="InterPro" id="IPR045155">
    <property type="entry name" value="Beta-lactam_cat"/>
</dbReference>
<dbReference type="GO" id="GO:0008800">
    <property type="term" value="F:beta-lactamase activity"/>
    <property type="evidence" value="ECO:0007669"/>
    <property type="project" value="UniProtKB-UniRule"/>
</dbReference>
<dbReference type="PRINTS" id="PR00118">
    <property type="entry name" value="BLACTAMASEA"/>
</dbReference>
<dbReference type="EMBL" id="CAACXN010000016">
    <property type="protein sequence ID" value="VEW14960.1"/>
    <property type="molecule type" value="Genomic_DNA"/>
</dbReference>
<dbReference type="Gene3D" id="3.40.710.10">
    <property type="entry name" value="DD-peptidase/beta-lactamase superfamily"/>
    <property type="match status" value="1"/>
</dbReference>
<evidence type="ECO:0000313" key="10">
    <source>
        <dbReference type="Proteomes" id="UP000386281"/>
    </source>
</evidence>
<dbReference type="Proteomes" id="UP000386281">
    <property type="component" value="Unassembled WGS sequence"/>
</dbReference>
<evidence type="ECO:0000256" key="4">
    <source>
        <dbReference type="ARBA" id="ARBA00023251"/>
    </source>
</evidence>
<dbReference type="SUPFAM" id="SSF56601">
    <property type="entry name" value="beta-lactamase/transpeptidase-like"/>
    <property type="match status" value="1"/>
</dbReference>
<dbReference type="PROSITE" id="PS00146">
    <property type="entry name" value="BETA_LACTAMASE_A"/>
    <property type="match status" value="1"/>
</dbReference>